<dbReference type="SUPFAM" id="SSF88697">
    <property type="entry name" value="PUA domain-like"/>
    <property type="match status" value="1"/>
</dbReference>
<dbReference type="GO" id="GO:0006508">
    <property type="term" value="P:proteolysis"/>
    <property type="evidence" value="ECO:0007669"/>
    <property type="project" value="UniProtKB-KW"/>
</dbReference>
<dbReference type="SUPFAM" id="SSF57850">
    <property type="entry name" value="RING/U-box"/>
    <property type="match status" value="2"/>
</dbReference>
<keyword evidence="1" id="KW-0479">Metal-binding</keyword>
<dbReference type="InterPro" id="IPR001841">
    <property type="entry name" value="Znf_RING"/>
</dbReference>
<dbReference type="InterPro" id="IPR013083">
    <property type="entry name" value="Znf_RING/FYVE/PHD"/>
</dbReference>
<feature type="domain" description="Lon N-terminal" evidence="7">
    <location>
        <begin position="323"/>
        <end position="576"/>
    </location>
</feature>
<keyword evidence="8" id="KW-0378">Hydrolase</keyword>
<reference evidence="8" key="1">
    <citation type="journal article" date="2021" name="Nat. Commun.">
        <title>Genetic determinants of endophytism in the Arabidopsis root mycobiome.</title>
        <authorList>
            <person name="Mesny F."/>
            <person name="Miyauchi S."/>
            <person name="Thiergart T."/>
            <person name="Pickel B."/>
            <person name="Atanasova L."/>
            <person name="Karlsson M."/>
            <person name="Huettel B."/>
            <person name="Barry K.W."/>
            <person name="Haridas S."/>
            <person name="Chen C."/>
            <person name="Bauer D."/>
            <person name="Andreopoulos W."/>
            <person name="Pangilinan J."/>
            <person name="LaButti K."/>
            <person name="Riley R."/>
            <person name="Lipzen A."/>
            <person name="Clum A."/>
            <person name="Drula E."/>
            <person name="Henrissat B."/>
            <person name="Kohler A."/>
            <person name="Grigoriev I.V."/>
            <person name="Martin F.M."/>
            <person name="Hacquard S."/>
        </authorList>
    </citation>
    <scope>NUCLEOTIDE SEQUENCE</scope>
    <source>
        <strain evidence="8">MPI-CAGE-CH-0230</strain>
    </source>
</reference>
<keyword evidence="2 4" id="KW-0863">Zinc-finger</keyword>
<accession>A0A9P9C0D9</accession>
<evidence type="ECO:0000256" key="2">
    <source>
        <dbReference type="ARBA" id="ARBA00022771"/>
    </source>
</evidence>
<keyword evidence="3" id="KW-0862">Zinc</keyword>
<dbReference type="GO" id="GO:0008233">
    <property type="term" value="F:peptidase activity"/>
    <property type="evidence" value="ECO:0007669"/>
    <property type="project" value="UniProtKB-KW"/>
</dbReference>
<dbReference type="PANTHER" id="PTHR23327:SF42">
    <property type="entry name" value="LON PEPTIDASE N-TERMINAL DOMAIN AND RING FINGER PROTEIN C14F5.10C"/>
    <property type="match status" value="1"/>
</dbReference>
<feature type="compositionally biased region" description="Low complexity" evidence="5">
    <location>
        <begin position="1"/>
        <end position="24"/>
    </location>
</feature>
<dbReference type="PROSITE" id="PS51787">
    <property type="entry name" value="LON_N"/>
    <property type="match status" value="1"/>
</dbReference>
<evidence type="ECO:0000256" key="5">
    <source>
        <dbReference type="SAM" id="MobiDB-lite"/>
    </source>
</evidence>
<gene>
    <name evidence="8" type="ORF">B0I36DRAFT_311972</name>
</gene>
<dbReference type="InterPro" id="IPR046336">
    <property type="entry name" value="Lon_prtase_N_sf"/>
</dbReference>
<evidence type="ECO:0000313" key="9">
    <source>
        <dbReference type="Proteomes" id="UP000756346"/>
    </source>
</evidence>
<name>A0A9P9C0D9_9PEZI</name>
<dbReference type="GeneID" id="70181985"/>
<keyword evidence="9" id="KW-1185">Reference proteome</keyword>
<proteinExistence type="predicted"/>
<feature type="region of interest" description="Disordered" evidence="5">
    <location>
        <begin position="1"/>
        <end position="45"/>
    </location>
</feature>
<dbReference type="PANTHER" id="PTHR23327">
    <property type="entry name" value="RING FINGER PROTEIN 127"/>
    <property type="match status" value="1"/>
</dbReference>
<keyword evidence="8" id="KW-0645">Protease</keyword>
<evidence type="ECO:0000256" key="3">
    <source>
        <dbReference type="ARBA" id="ARBA00022833"/>
    </source>
</evidence>
<dbReference type="Gene3D" id="3.30.40.10">
    <property type="entry name" value="Zinc/RING finger domain, C3HC4 (zinc finger)"/>
    <property type="match status" value="2"/>
</dbReference>
<dbReference type="SMART" id="SM00464">
    <property type="entry name" value="LON"/>
    <property type="match status" value="1"/>
</dbReference>
<dbReference type="OrthoDB" id="264917at2759"/>
<protein>
    <submittedName>
        <fullName evidence="8">ATP-dependent protease La domain-containing protein</fullName>
    </submittedName>
</protein>
<evidence type="ECO:0000313" key="8">
    <source>
        <dbReference type="EMBL" id="KAH7041024.1"/>
    </source>
</evidence>
<dbReference type="SMART" id="SM00184">
    <property type="entry name" value="RING"/>
    <property type="match status" value="2"/>
</dbReference>
<organism evidence="8 9">
    <name type="scientific">Microdochium trichocladiopsis</name>
    <dbReference type="NCBI Taxonomy" id="1682393"/>
    <lineage>
        <taxon>Eukaryota</taxon>
        <taxon>Fungi</taxon>
        <taxon>Dikarya</taxon>
        <taxon>Ascomycota</taxon>
        <taxon>Pezizomycotina</taxon>
        <taxon>Sordariomycetes</taxon>
        <taxon>Xylariomycetidae</taxon>
        <taxon>Xylariales</taxon>
        <taxon>Microdochiaceae</taxon>
        <taxon>Microdochium</taxon>
    </lineage>
</organism>
<dbReference type="InterPro" id="IPR015947">
    <property type="entry name" value="PUA-like_sf"/>
</dbReference>
<dbReference type="Pfam" id="PF02190">
    <property type="entry name" value="LON_substr_bdg"/>
    <property type="match status" value="1"/>
</dbReference>
<feature type="domain" description="RING-type" evidence="6">
    <location>
        <begin position="249"/>
        <end position="287"/>
    </location>
</feature>
<dbReference type="RefSeq" id="XP_046019079.1">
    <property type="nucleotide sequence ID" value="XM_046152439.1"/>
</dbReference>
<sequence>MSAVVANASSPSRSPSHTSNSIRSGRSSGQDSDHSSVHNSAPAPNLVESGDVAEIADLTLDAVKDYRKIIRLLQCRVCSGILQKPVTTPCGRSLCQSCLPETHVRHNISWPATTNWLEGFTCPFEDCGKEHALGACNLDVTLAKAIDLFDTALNAHQGPLEQSGFSVHVTALDEWQVAGIPSLAERDGSEMIHSGSRLLATYMLVKAGQLKYETETSYAILQGDNDALDAAENTTFTKIKDSVRTEMDCQVCHALFLDPLTTNCGHTFCRSCVRRFLDHSTLCPICRRSLALQAQASEESTPPNLCLTKMLNGFWADDLAARVQALRLEQQASHGGFDIPIFVCTLSFPRMPTFLHVFEPRYRLMMRRAMEADRIFGMVLFKRHPVPGGPHFEELGTLLRIVNLEYMPDGRSLVETIGVSRFRVTRSGLFDGYIVGNVARIDDISVEEEEAMEIAETTRGQGVRNFAQHDVPYDPENVEDQPPPTPISLEELNSRSTQELVDIGIAFVRRMQHQSVSWLVPRILAIYGDCPTDPATFPWWLGSILPVRDEEKYRLLSTTSVRERLKICCRWIIEWESSRWSVFRRH</sequence>
<evidence type="ECO:0000259" key="6">
    <source>
        <dbReference type="PROSITE" id="PS50089"/>
    </source>
</evidence>
<dbReference type="EMBL" id="JAGTJQ010000001">
    <property type="protein sequence ID" value="KAH7041024.1"/>
    <property type="molecule type" value="Genomic_DNA"/>
</dbReference>
<dbReference type="PROSITE" id="PS00518">
    <property type="entry name" value="ZF_RING_1"/>
    <property type="match status" value="1"/>
</dbReference>
<dbReference type="Gene3D" id="1.20.58.1480">
    <property type="match status" value="1"/>
</dbReference>
<evidence type="ECO:0000259" key="7">
    <source>
        <dbReference type="PROSITE" id="PS51787"/>
    </source>
</evidence>
<comment type="caution">
    <text evidence="8">The sequence shown here is derived from an EMBL/GenBank/DDBJ whole genome shotgun (WGS) entry which is preliminary data.</text>
</comment>
<evidence type="ECO:0000256" key="1">
    <source>
        <dbReference type="ARBA" id="ARBA00022723"/>
    </source>
</evidence>
<dbReference type="InterPro" id="IPR003111">
    <property type="entry name" value="Lon_prtase_N"/>
</dbReference>
<dbReference type="Proteomes" id="UP000756346">
    <property type="component" value="Unassembled WGS sequence"/>
</dbReference>
<dbReference type="PROSITE" id="PS50089">
    <property type="entry name" value="ZF_RING_2"/>
    <property type="match status" value="1"/>
</dbReference>
<dbReference type="Gene3D" id="2.30.130.40">
    <property type="entry name" value="LON domain-like"/>
    <property type="match status" value="1"/>
</dbReference>
<dbReference type="GO" id="GO:0008270">
    <property type="term" value="F:zinc ion binding"/>
    <property type="evidence" value="ECO:0007669"/>
    <property type="project" value="UniProtKB-KW"/>
</dbReference>
<dbReference type="Pfam" id="PF13923">
    <property type="entry name" value="zf-C3HC4_2"/>
    <property type="match status" value="1"/>
</dbReference>
<dbReference type="CDD" id="cd16514">
    <property type="entry name" value="RING-HC_LONFs_rpt2"/>
    <property type="match status" value="1"/>
</dbReference>
<evidence type="ECO:0000256" key="4">
    <source>
        <dbReference type="PROSITE-ProRule" id="PRU00175"/>
    </source>
</evidence>
<dbReference type="AlphaFoldDB" id="A0A9P9C0D9"/>
<dbReference type="InterPro" id="IPR017907">
    <property type="entry name" value="Znf_RING_CS"/>
</dbReference>